<keyword evidence="5" id="KW-0210">Decarboxylase</keyword>
<proteinExistence type="predicted"/>
<accession>A0A0H5RBL5</accession>
<keyword evidence="6" id="KW-0443">Lipid metabolism</keyword>
<dbReference type="EC" id="4.1.1.65" evidence="3"/>
<dbReference type="Pfam" id="PF02666">
    <property type="entry name" value="PS_Dcarbxylase"/>
    <property type="match status" value="1"/>
</dbReference>
<dbReference type="GO" id="GO:0004609">
    <property type="term" value="F:phosphatidylserine decarboxylase activity"/>
    <property type="evidence" value="ECO:0007669"/>
    <property type="project" value="UniProtKB-EC"/>
</dbReference>
<evidence type="ECO:0000313" key="12">
    <source>
        <dbReference type="EMBL" id="CRZ11418.1"/>
    </source>
</evidence>
<protein>
    <recommendedName>
        <fullName evidence="3">phosphatidylserine decarboxylase</fullName>
        <ecNumber evidence="3">4.1.1.65</ecNumber>
    </recommendedName>
</protein>
<reference evidence="12" key="1">
    <citation type="submission" date="2015-04" db="EMBL/GenBank/DDBJ databases">
        <title>The genome sequence of the plant pathogenic Rhizarian Plasmodiophora brassicae reveals insights in its biotrophic life cycle and the origin of chitin synthesis.</title>
        <authorList>
            <person name="Schwelm A."/>
            <person name="Fogelqvist J."/>
            <person name="Knaust A."/>
            <person name="Julke S."/>
            <person name="Lilja T."/>
            <person name="Dhandapani V."/>
            <person name="Bonilla-Rosso G."/>
            <person name="Karlsson M."/>
            <person name="Shevchenko A."/>
            <person name="Choi S.R."/>
            <person name="Kim H.G."/>
            <person name="Park J.Y."/>
            <person name="Lim Y.P."/>
            <person name="Ludwig-Muller J."/>
            <person name="Dixelius C."/>
        </authorList>
    </citation>
    <scope>NUCLEOTIDE SEQUENCE</scope>
    <source>
        <tissue evidence="12">Potato root galls</tissue>
    </source>
</reference>
<name>A0A0H5RBL5_9EUKA</name>
<evidence type="ECO:0000256" key="8">
    <source>
        <dbReference type="ARBA" id="ARBA00023239"/>
    </source>
</evidence>
<dbReference type="GO" id="GO:0006646">
    <property type="term" value="P:phosphatidylethanolamine biosynthetic process"/>
    <property type="evidence" value="ECO:0007669"/>
    <property type="project" value="UniProtKB-UniPathway"/>
</dbReference>
<dbReference type="PANTHER" id="PTHR10067">
    <property type="entry name" value="PHOSPHATIDYLSERINE DECARBOXYLASE"/>
    <property type="match status" value="1"/>
</dbReference>
<dbReference type="InterPro" id="IPR033177">
    <property type="entry name" value="PSD-B"/>
</dbReference>
<keyword evidence="9" id="KW-1208">Phospholipid metabolism</keyword>
<keyword evidence="8" id="KW-0456">Lyase</keyword>
<organism evidence="12">
    <name type="scientific">Spongospora subterranea</name>
    <dbReference type="NCBI Taxonomy" id="70186"/>
    <lineage>
        <taxon>Eukaryota</taxon>
        <taxon>Sar</taxon>
        <taxon>Rhizaria</taxon>
        <taxon>Endomyxa</taxon>
        <taxon>Phytomyxea</taxon>
        <taxon>Plasmodiophorida</taxon>
        <taxon>Plasmodiophoridae</taxon>
        <taxon>Spongospora</taxon>
    </lineage>
</organism>
<evidence type="ECO:0000256" key="6">
    <source>
        <dbReference type="ARBA" id="ARBA00023098"/>
    </source>
</evidence>
<comment type="pathway">
    <text evidence="11">Phospholipid metabolism; phosphatidylethanolamine biosynthesis.</text>
</comment>
<evidence type="ECO:0000256" key="2">
    <source>
        <dbReference type="ARBA" id="ARBA00005189"/>
    </source>
</evidence>
<keyword evidence="10" id="KW-0670">Pyruvate</keyword>
<evidence type="ECO:0000256" key="9">
    <source>
        <dbReference type="ARBA" id="ARBA00023264"/>
    </source>
</evidence>
<comment type="cofactor">
    <cofactor evidence="1">
        <name>pyruvate</name>
        <dbReference type="ChEBI" id="CHEBI:15361"/>
    </cofactor>
</comment>
<evidence type="ECO:0000256" key="10">
    <source>
        <dbReference type="ARBA" id="ARBA00023317"/>
    </source>
</evidence>
<dbReference type="PANTHER" id="PTHR10067:SF6">
    <property type="entry name" value="PHOSPHATIDYLSERINE DECARBOXYLASE PROENZYME, MITOCHONDRIAL"/>
    <property type="match status" value="1"/>
</dbReference>
<dbReference type="GO" id="GO:0005739">
    <property type="term" value="C:mitochondrion"/>
    <property type="evidence" value="ECO:0007669"/>
    <property type="project" value="TreeGrafter"/>
</dbReference>
<keyword evidence="4" id="KW-0444">Lipid biosynthesis</keyword>
<comment type="pathway">
    <text evidence="2">Lipid metabolism.</text>
</comment>
<sequence length="246" mass="26769">MAAIRYPLAAHLSLQEFFTRPLRKTARPIAAADLVSPADGLVTVIGRVGSDGRLEQIKGSSYSLGAFLTCQPSSCSPGAALYYAVIYLGPGDYHRIHSSSDWLLCDRTHCPGDLFPVNPSLLKHIPALFSLNERVVLTGTWRHGFYSLTAVGAYNVGSIHLNVEPDLQTNVSDHSYGTDASGQPIAHRRRIGPMQIEKGQEIGRFMLGSTVVLVWEAPEQFTFNVIPGQKILMGQNIGSVIDDPPK</sequence>
<evidence type="ECO:0000256" key="4">
    <source>
        <dbReference type="ARBA" id="ARBA00022516"/>
    </source>
</evidence>
<evidence type="ECO:0000256" key="11">
    <source>
        <dbReference type="ARBA" id="ARBA00024326"/>
    </source>
</evidence>
<evidence type="ECO:0000256" key="3">
    <source>
        <dbReference type="ARBA" id="ARBA00012243"/>
    </source>
</evidence>
<dbReference type="InterPro" id="IPR003817">
    <property type="entry name" value="PS_Dcarbxylase"/>
</dbReference>
<dbReference type="NCBIfam" id="TIGR00163">
    <property type="entry name" value="PS_decarb"/>
    <property type="match status" value="1"/>
</dbReference>
<keyword evidence="7" id="KW-0594">Phospholipid biosynthesis</keyword>
<evidence type="ECO:0000256" key="7">
    <source>
        <dbReference type="ARBA" id="ARBA00023209"/>
    </source>
</evidence>
<evidence type="ECO:0000256" key="1">
    <source>
        <dbReference type="ARBA" id="ARBA00001928"/>
    </source>
</evidence>
<dbReference type="AlphaFoldDB" id="A0A0H5RBL5"/>
<evidence type="ECO:0000256" key="5">
    <source>
        <dbReference type="ARBA" id="ARBA00022793"/>
    </source>
</evidence>
<dbReference type="EMBL" id="HACM01010976">
    <property type="protein sequence ID" value="CRZ11418.1"/>
    <property type="molecule type" value="Transcribed_RNA"/>
</dbReference>
<dbReference type="UniPathway" id="UPA00558"/>